<protein>
    <submittedName>
        <fullName evidence="2">Uncharacterized protein</fullName>
    </submittedName>
</protein>
<evidence type="ECO:0000313" key="2">
    <source>
        <dbReference type="EMBL" id="KAF7814586.1"/>
    </source>
</evidence>
<evidence type="ECO:0000313" key="3">
    <source>
        <dbReference type="Proteomes" id="UP000634136"/>
    </source>
</evidence>
<keyword evidence="3" id="KW-1185">Reference proteome</keyword>
<organism evidence="2 3">
    <name type="scientific">Senna tora</name>
    <dbReference type="NCBI Taxonomy" id="362788"/>
    <lineage>
        <taxon>Eukaryota</taxon>
        <taxon>Viridiplantae</taxon>
        <taxon>Streptophyta</taxon>
        <taxon>Embryophyta</taxon>
        <taxon>Tracheophyta</taxon>
        <taxon>Spermatophyta</taxon>
        <taxon>Magnoliopsida</taxon>
        <taxon>eudicotyledons</taxon>
        <taxon>Gunneridae</taxon>
        <taxon>Pentapetalae</taxon>
        <taxon>rosids</taxon>
        <taxon>fabids</taxon>
        <taxon>Fabales</taxon>
        <taxon>Fabaceae</taxon>
        <taxon>Caesalpinioideae</taxon>
        <taxon>Cassia clade</taxon>
        <taxon>Senna</taxon>
    </lineage>
</organism>
<dbReference type="Proteomes" id="UP000634136">
    <property type="component" value="Unassembled WGS sequence"/>
</dbReference>
<proteinExistence type="predicted"/>
<feature type="region of interest" description="Disordered" evidence="1">
    <location>
        <begin position="28"/>
        <end position="55"/>
    </location>
</feature>
<feature type="compositionally biased region" description="Low complexity" evidence="1">
    <location>
        <begin position="32"/>
        <end position="42"/>
    </location>
</feature>
<accession>A0A834T3G9</accession>
<dbReference type="AlphaFoldDB" id="A0A834T3G9"/>
<name>A0A834T3G9_9FABA</name>
<gene>
    <name evidence="2" type="ORF">G2W53_028555</name>
</gene>
<comment type="caution">
    <text evidence="2">The sequence shown here is derived from an EMBL/GenBank/DDBJ whole genome shotgun (WGS) entry which is preliminary data.</text>
</comment>
<sequence length="55" mass="5727">MASSPIPSTSPNHAPFIPNRLICFITLPPPSSSSSSPSPSSSLEAAYVQGRTEKV</sequence>
<reference evidence="2" key="1">
    <citation type="submission" date="2020-09" db="EMBL/GenBank/DDBJ databases">
        <title>Genome-Enabled Discovery of Anthraquinone Biosynthesis in Senna tora.</title>
        <authorList>
            <person name="Kang S.-H."/>
            <person name="Pandey R.P."/>
            <person name="Lee C.-M."/>
            <person name="Sim J.-S."/>
            <person name="Jeong J.-T."/>
            <person name="Choi B.-S."/>
            <person name="Jung M."/>
            <person name="Ginzburg D."/>
            <person name="Zhao K."/>
            <person name="Won S.Y."/>
            <person name="Oh T.-J."/>
            <person name="Yu Y."/>
            <person name="Kim N.-H."/>
            <person name="Lee O.R."/>
            <person name="Lee T.-H."/>
            <person name="Bashyal P."/>
            <person name="Kim T.-S."/>
            <person name="Lee W.-H."/>
            <person name="Kawkins C."/>
            <person name="Kim C.-K."/>
            <person name="Kim J.S."/>
            <person name="Ahn B.O."/>
            <person name="Rhee S.Y."/>
            <person name="Sohng J.K."/>
        </authorList>
    </citation>
    <scope>NUCLEOTIDE SEQUENCE</scope>
    <source>
        <tissue evidence="2">Leaf</tissue>
    </source>
</reference>
<dbReference type="EMBL" id="JAAIUW010000009">
    <property type="protein sequence ID" value="KAF7814586.1"/>
    <property type="molecule type" value="Genomic_DNA"/>
</dbReference>
<evidence type="ECO:0000256" key="1">
    <source>
        <dbReference type="SAM" id="MobiDB-lite"/>
    </source>
</evidence>